<evidence type="ECO:0000313" key="3">
    <source>
        <dbReference type="Proteomes" id="UP000824540"/>
    </source>
</evidence>
<comment type="caution">
    <text evidence="2">The sequence shown here is derived from an EMBL/GenBank/DDBJ whole genome shotgun (WGS) entry which is preliminary data.</text>
</comment>
<gene>
    <name evidence="2" type="ORF">JZ751_009773</name>
</gene>
<accession>A0A8T2P9B5</accession>
<sequence>MRRGELHPEFRPRKCVPAGGHSDGSMGGEAAGPMPGSIRALSTLAEAEIEADTPTLAAHGSGHGLARLHATDRMHGARLTDRSGTLTQQGTGV</sequence>
<keyword evidence="3" id="KW-1185">Reference proteome</keyword>
<evidence type="ECO:0000256" key="1">
    <source>
        <dbReference type="SAM" id="MobiDB-lite"/>
    </source>
</evidence>
<name>A0A8T2P9B5_9TELE</name>
<feature type="compositionally biased region" description="Gly residues" evidence="1">
    <location>
        <begin position="21"/>
        <end position="30"/>
    </location>
</feature>
<organism evidence="2 3">
    <name type="scientific">Albula glossodonta</name>
    <name type="common">roundjaw bonefish</name>
    <dbReference type="NCBI Taxonomy" id="121402"/>
    <lineage>
        <taxon>Eukaryota</taxon>
        <taxon>Metazoa</taxon>
        <taxon>Chordata</taxon>
        <taxon>Craniata</taxon>
        <taxon>Vertebrata</taxon>
        <taxon>Euteleostomi</taxon>
        <taxon>Actinopterygii</taxon>
        <taxon>Neopterygii</taxon>
        <taxon>Teleostei</taxon>
        <taxon>Albuliformes</taxon>
        <taxon>Albulidae</taxon>
        <taxon>Albula</taxon>
    </lineage>
</organism>
<protein>
    <submittedName>
        <fullName evidence="2">Uncharacterized protein</fullName>
    </submittedName>
</protein>
<evidence type="ECO:0000313" key="2">
    <source>
        <dbReference type="EMBL" id="KAG9345227.1"/>
    </source>
</evidence>
<dbReference type="Proteomes" id="UP000824540">
    <property type="component" value="Unassembled WGS sequence"/>
</dbReference>
<proteinExistence type="predicted"/>
<dbReference type="AlphaFoldDB" id="A0A8T2P9B5"/>
<dbReference type="EMBL" id="JAFBMS010000018">
    <property type="protein sequence ID" value="KAG9345227.1"/>
    <property type="molecule type" value="Genomic_DNA"/>
</dbReference>
<feature type="compositionally biased region" description="Basic and acidic residues" evidence="1">
    <location>
        <begin position="1"/>
        <end position="12"/>
    </location>
</feature>
<feature type="region of interest" description="Disordered" evidence="1">
    <location>
        <begin position="1"/>
        <end position="36"/>
    </location>
</feature>
<reference evidence="2" key="1">
    <citation type="thesis" date="2021" institute="BYU ScholarsArchive" country="Provo, UT, USA">
        <title>Applications of and Algorithms for Genome Assembly and Genomic Analyses with an Emphasis on Marine Teleosts.</title>
        <authorList>
            <person name="Pickett B.D."/>
        </authorList>
    </citation>
    <scope>NUCLEOTIDE SEQUENCE</scope>
    <source>
        <strain evidence="2">HI-2016</strain>
    </source>
</reference>